<feature type="compositionally biased region" description="Gly residues" evidence="2">
    <location>
        <begin position="974"/>
        <end position="986"/>
    </location>
</feature>
<dbReference type="InterPro" id="IPR013889">
    <property type="entry name" value="Karyogamy_KAR9"/>
</dbReference>
<gene>
    <name evidence="3" type="ORF">Q9L58_004836</name>
</gene>
<evidence type="ECO:0008006" key="5">
    <source>
        <dbReference type="Google" id="ProtNLM"/>
    </source>
</evidence>
<sequence>MPEDSRGRFQDPRVITRSTRKPSPGLQARIRMLEADAEKRNSNRDHRLSPSPSPHRKLSPDLIASATINGMTLQKELPPTPIEEEYEEEHHDGAHDHHHHQQQQQQQQEQQQQQQHQQQDLNPDEDEEHDHRADDEPVPGNEDEVTLDEHQEPTPPPSATTTATTAIQNPVITELSSPGRSDTSHSDEGRVSTARFTEDTPEPAKSNGSPYGGGGGSTSLQRRASVFSLSRVSFSAQLSRLTSLSLPLSSDISSRIRALPSAGEACNALINAGDQIGRWIDTAKKVLRGLDAEDDVEWAAQGRESLNGVDAAVGKFSGLVHVYVELIEELRQRPDINSVKPTLSEILKVMDVVLDGWNEVKGILKGVKDQVETAMEWTELWTMILQDIQAELDACQTIVFEEEEKRHRSLMEDGGAGGVDLDTLQTIMEETPGTALPKVTKLEDSSLLGLIARMQPLRVSLDFLPMRLQSFQARAEEIFPSACEDLNSRQSTLEKKWKKLNSDVEGLKKELGEDKWIALFRNAGKQTASMIESVERSLNKLRDAVNVWEESGGRIDKDLAQRMQNYEAKRVHYGVYILLKGLRLGKLLMSFEQTGSAIDRALGLISKGVRDRITVNGEIIRLETAMRTRWKNLEASMADMEQDINDLQLNSQTLRDSFSTITSLDVRSYNGSGMVTPGSSPASSVIMATSPIASERQRSPAGGSRRPSASKSPQGRNGSISSIPKKSPHTRLLSTSGSSLLPTSTGMSRTSSAPSYQTPPQGQTTQRKLSAGSMSSAKKFDGRPRWNTSTNTEGPFKPLSLNTSSPYKASGSNPSRSAGGNPPPRSNSQNGTRIPVPSPLSQSTPGSPNYHRLTQSIAFMGRRASAGLHNKSPPRIVAPQQTGFGNSNRPELRRQTSTSQLRYQSRRPSQDSTNSPLSPRFPDEHQDEDHHNENRENRRSFSRPASALASSAIGYIRGARMSMLPRPSTPSGTGPTGGGDGIGAHGSAGHVSGRQSVTGSVDGKKRYSMPPVSKGWGYDGRPKWKH</sequence>
<dbReference type="PANTHER" id="PTHR37271">
    <property type="entry name" value="KARYOGAMY PROTEIN KAR9"/>
    <property type="match status" value="1"/>
</dbReference>
<feature type="compositionally biased region" description="Low complexity" evidence="2">
    <location>
        <begin position="102"/>
        <end position="120"/>
    </location>
</feature>
<feature type="region of interest" description="Disordered" evidence="2">
    <location>
        <begin position="866"/>
        <end position="947"/>
    </location>
</feature>
<protein>
    <recommendedName>
        <fullName evidence="5">Karyogamy protein</fullName>
    </recommendedName>
</protein>
<feature type="compositionally biased region" description="Low complexity" evidence="2">
    <location>
        <begin position="730"/>
        <end position="748"/>
    </location>
</feature>
<dbReference type="Proteomes" id="UP001447188">
    <property type="component" value="Unassembled WGS sequence"/>
</dbReference>
<dbReference type="EMBL" id="JBBBZM010000055">
    <property type="protein sequence ID" value="KAL0636162.1"/>
    <property type="molecule type" value="Genomic_DNA"/>
</dbReference>
<feature type="compositionally biased region" description="Polar residues" evidence="2">
    <location>
        <begin position="800"/>
        <end position="818"/>
    </location>
</feature>
<organism evidence="3 4">
    <name type="scientific">Discina gigas</name>
    <dbReference type="NCBI Taxonomy" id="1032678"/>
    <lineage>
        <taxon>Eukaryota</taxon>
        <taxon>Fungi</taxon>
        <taxon>Dikarya</taxon>
        <taxon>Ascomycota</taxon>
        <taxon>Pezizomycotina</taxon>
        <taxon>Pezizomycetes</taxon>
        <taxon>Pezizales</taxon>
        <taxon>Discinaceae</taxon>
        <taxon>Discina</taxon>
    </lineage>
</organism>
<feature type="compositionally biased region" description="Basic and acidic residues" evidence="2">
    <location>
        <begin position="921"/>
        <end position="939"/>
    </location>
</feature>
<dbReference type="PANTHER" id="PTHR37271:SF1">
    <property type="entry name" value="KARYOGAMY PROTEIN KAR9"/>
    <property type="match status" value="1"/>
</dbReference>
<keyword evidence="4" id="KW-1185">Reference proteome</keyword>
<name>A0ABR3GK84_9PEZI</name>
<feature type="region of interest" description="Disordered" evidence="2">
    <location>
        <begin position="692"/>
        <end position="851"/>
    </location>
</feature>
<feature type="compositionally biased region" description="Basic and acidic residues" evidence="2">
    <location>
        <begin position="31"/>
        <end position="48"/>
    </location>
</feature>
<feature type="region of interest" description="Disordered" evidence="2">
    <location>
        <begin position="1"/>
        <end position="220"/>
    </location>
</feature>
<reference evidence="3 4" key="1">
    <citation type="submission" date="2024-02" db="EMBL/GenBank/DDBJ databases">
        <title>Discinaceae phylogenomics.</title>
        <authorList>
            <person name="Dirks A.C."/>
            <person name="James T.Y."/>
        </authorList>
    </citation>
    <scope>NUCLEOTIDE SEQUENCE [LARGE SCALE GENOMIC DNA]</scope>
    <source>
        <strain evidence="3 4">ACD0624</strain>
    </source>
</reference>
<feature type="compositionally biased region" description="Polar residues" evidence="2">
    <location>
        <begin position="879"/>
        <end position="917"/>
    </location>
</feature>
<feature type="compositionally biased region" description="Polar residues" evidence="2">
    <location>
        <begin position="707"/>
        <end position="724"/>
    </location>
</feature>
<accession>A0ABR3GK84</accession>
<feature type="region of interest" description="Disordered" evidence="2">
    <location>
        <begin position="962"/>
        <end position="1026"/>
    </location>
</feature>
<keyword evidence="1" id="KW-0175">Coiled coil</keyword>
<feature type="compositionally biased region" description="Basic and acidic residues" evidence="2">
    <location>
        <begin position="1"/>
        <end position="11"/>
    </location>
</feature>
<feature type="coiled-coil region" evidence="1">
    <location>
        <begin position="630"/>
        <end position="657"/>
    </location>
</feature>
<dbReference type="Pfam" id="PF08580">
    <property type="entry name" value="KAR9"/>
    <property type="match status" value="2"/>
</dbReference>
<evidence type="ECO:0000256" key="2">
    <source>
        <dbReference type="SAM" id="MobiDB-lite"/>
    </source>
</evidence>
<proteinExistence type="predicted"/>
<feature type="compositionally biased region" description="Polar residues" evidence="2">
    <location>
        <begin position="167"/>
        <end position="181"/>
    </location>
</feature>
<feature type="compositionally biased region" description="Polar residues" evidence="2">
    <location>
        <begin position="839"/>
        <end position="851"/>
    </location>
</feature>
<evidence type="ECO:0000313" key="4">
    <source>
        <dbReference type="Proteomes" id="UP001447188"/>
    </source>
</evidence>
<feature type="compositionally biased region" description="Polar residues" evidence="2">
    <location>
        <begin position="749"/>
        <end position="776"/>
    </location>
</feature>
<evidence type="ECO:0000313" key="3">
    <source>
        <dbReference type="EMBL" id="KAL0636162.1"/>
    </source>
</evidence>
<evidence type="ECO:0000256" key="1">
    <source>
        <dbReference type="SAM" id="Coils"/>
    </source>
</evidence>
<comment type="caution">
    <text evidence="3">The sequence shown here is derived from an EMBL/GenBank/DDBJ whole genome shotgun (WGS) entry which is preliminary data.</text>
</comment>